<reference evidence="1" key="1">
    <citation type="journal article" date="2014" name="Front. Microbiol.">
        <title>High frequency of phylogenetically diverse reductive dehalogenase-homologous genes in deep subseafloor sedimentary metagenomes.</title>
        <authorList>
            <person name="Kawai M."/>
            <person name="Futagami T."/>
            <person name="Toyoda A."/>
            <person name="Takaki Y."/>
            <person name="Nishi S."/>
            <person name="Hori S."/>
            <person name="Arai W."/>
            <person name="Tsubouchi T."/>
            <person name="Morono Y."/>
            <person name="Uchiyama I."/>
            <person name="Ito T."/>
            <person name="Fujiyama A."/>
            <person name="Inagaki F."/>
            <person name="Takami H."/>
        </authorList>
    </citation>
    <scope>NUCLEOTIDE SEQUENCE</scope>
    <source>
        <strain evidence="1">Expedition CK06-06</strain>
    </source>
</reference>
<feature type="non-terminal residue" evidence="1">
    <location>
        <position position="1"/>
    </location>
</feature>
<protein>
    <submittedName>
        <fullName evidence="1">Uncharacterized protein</fullName>
    </submittedName>
</protein>
<accession>X1TXB6</accession>
<comment type="caution">
    <text evidence="1">The sequence shown here is derived from an EMBL/GenBank/DDBJ whole genome shotgun (WGS) entry which is preliminary data.</text>
</comment>
<gene>
    <name evidence="1" type="ORF">S12H4_19576</name>
</gene>
<name>X1TXB6_9ZZZZ</name>
<dbReference type="AlphaFoldDB" id="X1TXB6"/>
<dbReference type="EMBL" id="BARW01009804">
    <property type="protein sequence ID" value="GAI84684.1"/>
    <property type="molecule type" value="Genomic_DNA"/>
</dbReference>
<proteinExistence type="predicted"/>
<evidence type="ECO:0000313" key="1">
    <source>
        <dbReference type="EMBL" id="GAI84684.1"/>
    </source>
</evidence>
<sequence>SYFGNLSLSQSTYNELHKNLMENLTEEGALELIVGLAPEGAIINRNQLVALPGIAPVNFDAAIRYYLENNQEINLNLEYKSPGDTFSTEEQERVDAFNSMFHPPYFPISALGIEETTPLGLKKILLQEIQYHKEQ</sequence>
<organism evidence="1">
    <name type="scientific">marine sediment metagenome</name>
    <dbReference type="NCBI Taxonomy" id="412755"/>
    <lineage>
        <taxon>unclassified sequences</taxon>
        <taxon>metagenomes</taxon>
        <taxon>ecological metagenomes</taxon>
    </lineage>
</organism>